<evidence type="ECO:0000256" key="1">
    <source>
        <dbReference type="SAM" id="Coils"/>
    </source>
</evidence>
<evidence type="ECO:0000313" key="3">
    <source>
        <dbReference type="EMBL" id="KAB7504720.1"/>
    </source>
</evidence>
<sequence>MHPIRQSSQKTLHHRMIPKMQIIQALILMLLQSLDLNSPSLLFAAVFMNLAVFFNFLIIDLSDFEFPNFSSLKDWAKMVFSYAVPLEYFLGKIKKRLSSEIQLKIDEKYKNTESKVAELEEKLLHMIELHNSNTENEIEKKVNKASATLKEELIKEIGNSEERSKNCISSIRFLSQEEHSKILSEVKGRIEAAQKSRIDDLETKLRNSFIDRYLERQCSSELRSKIDERFKLITTSVSDSKDSLLLSFKNSVKDMENKFKDQVDFEIKLMSLQFSESFSDVKKQIKTIDAKVDTKLLTQKEKDLAEFLMKEEERNKDLTESSTKQKPHFRSRQIFDGLHNLEVNPLPQPRSQRTME</sequence>
<protein>
    <submittedName>
        <fullName evidence="3">Uncharacterized protein</fullName>
    </submittedName>
</protein>
<keyword evidence="4" id="KW-1185">Reference proteome</keyword>
<keyword evidence="1" id="KW-0175">Coiled coil</keyword>
<dbReference type="AlphaFoldDB" id="A0A5N5TID7"/>
<accession>A0A5N5TID7</accession>
<gene>
    <name evidence="3" type="ORF">Anas_03075</name>
</gene>
<feature type="non-terminal residue" evidence="3">
    <location>
        <position position="356"/>
    </location>
</feature>
<keyword evidence="2" id="KW-0812">Transmembrane</keyword>
<name>A0A5N5TID7_9CRUS</name>
<dbReference type="EMBL" id="SEYY01002532">
    <property type="protein sequence ID" value="KAB7504720.1"/>
    <property type="molecule type" value="Genomic_DNA"/>
</dbReference>
<feature type="transmembrane region" description="Helical" evidence="2">
    <location>
        <begin position="40"/>
        <end position="59"/>
    </location>
</feature>
<dbReference type="Proteomes" id="UP000326759">
    <property type="component" value="Unassembled WGS sequence"/>
</dbReference>
<evidence type="ECO:0000256" key="2">
    <source>
        <dbReference type="SAM" id="Phobius"/>
    </source>
</evidence>
<organism evidence="3 4">
    <name type="scientific">Armadillidium nasatum</name>
    <dbReference type="NCBI Taxonomy" id="96803"/>
    <lineage>
        <taxon>Eukaryota</taxon>
        <taxon>Metazoa</taxon>
        <taxon>Ecdysozoa</taxon>
        <taxon>Arthropoda</taxon>
        <taxon>Crustacea</taxon>
        <taxon>Multicrustacea</taxon>
        <taxon>Malacostraca</taxon>
        <taxon>Eumalacostraca</taxon>
        <taxon>Peracarida</taxon>
        <taxon>Isopoda</taxon>
        <taxon>Oniscidea</taxon>
        <taxon>Crinocheta</taxon>
        <taxon>Armadillidiidae</taxon>
        <taxon>Armadillidium</taxon>
    </lineage>
</organism>
<keyword evidence="2" id="KW-1133">Transmembrane helix</keyword>
<comment type="caution">
    <text evidence="3">The sequence shown here is derived from an EMBL/GenBank/DDBJ whole genome shotgun (WGS) entry which is preliminary data.</text>
</comment>
<proteinExistence type="predicted"/>
<feature type="coiled-coil region" evidence="1">
    <location>
        <begin position="102"/>
        <end position="129"/>
    </location>
</feature>
<keyword evidence="2" id="KW-0472">Membrane</keyword>
<reference evidence="3 4" key="1">
    <citation type="journal article" date="2019" name="PLoS Biol.">
        <title>Sex chromosomes control vertical transmission of feminizing Wolbachia symbionts in an isopod.</title>
        <authorList>
            <person name="Becking T."/>
            <person name="Chebbi M.A."/>
            <person name="Giraud I."/>
            <person name="Moumen B."/>
            <person name="Laverre T."/>
            <person name="Caubet Y."/>
            <person name="Peccoud J."/>
            <person name="Gilbert C."/>
            <person name="Cordaux R."/>
        </authorList>
    </citation>
    <scope>NUCLEOTIDE SEQUENCE [LARGE SCALE GENOMIC DNA]</scope>
    <source>
        <strain evidence="3">ANa2</strain>
        <tissue evidence="3">Whole body excluding digestive tract and cuticle</tissue>
    </source>
</reference>
<evidence type="ECO:0000313" key="4">
    <source>
        <dbReference type="Proteomes" id="UP000326759"/>
    </source>
</evidence>